<dbReference type="SUPFAM" id="SSF52540">
    <property type="entry name" value="P-loop containing nucleoside triphosphate hydrolases"/>
    <property type="match status" value="1"/>
</dbReference>
<dbReference type="InterPro" id="IPR018999">
    <property type="entry name" value="UPF1_CH/ZBD"/>
</dbReference>
<name>A0ABR2L8X7_9EUKA</name>
<gene>
    <name evidence="5" type="ORF">M9Y10_002134</name>
</gene>
<feature type="compositionally biased region" description="Acidic residues" evidence="3">
    <location>
        <begin position="778"/>
        <end position="791"/>
    </location>
</feature>
<feature type="region of interest" description="Disordered" evidence="3">
    <location>
        <begin position="773"/>
        <end position="799"/>
    </location>
</feature>
<dbReference type="InterPro" id="IPR041679">
    <property type="entry name" value="DNA2/NAM7-like_C"/>
</dbReference>
<dbReference type="PROSITE" id="PS51997">
    <property type="entry name" value="UPF1_CH_RICH"/>
    <property type="match status" value="1"/>
</dbReference>
<reference evidence="5 6" key="1">
    <citation type="submission" date="2024-04" db="EMBL/GenBank/DDBJ databases">
        <title>Tritrichomonas musculus Genome.</title>
        <authorList>
            <person name="Alves-Ferreira E."/>
            <person name="Grigg M."/>
            <person name="Lorenzi H."/>
            <person name="Galac M."/>
        </authorList>
    </citation>
    <scope>NUCLEOTIDE SEQUENCE [LARGE SCALE GENOMIC DNA]</scope>
    <source>
        <strain evidence="5 6">EAF2021</strain>
    </source>
</reference>
<dbReference type="Pfam" id="PF13087">
    <property type="entry name" value="AAA_12"/>
    <property type="match status" value="1"/>
</dbReference>
<dbReference type="Gene3D" id="3.40.50.300">
    <property type="entry name" value="P-loop containing nucleotide triphosphate hydrolases"/>
    <property type="match status" value="2"/>
</dbReference>
<feature type="domain" description="Upf1" evidence="4">
    <location>
        <begin position="1"/>
        <end position="160"/>
    </location>
</feature>
<evidence type="ECO:0000313" key="6">
    <source>
        <dbReference type="Proteomes" id="UP001470230"/>
    </source>
</evidence>
<dbReference type="InterPro" id="IPR041677">
    <property type="entry name" value="DNA2/NAM7_AAA_11"/>
</dbReference>
<feature type="region of interest" description="C4" evidence="2">
    <location>
        <begin position="66"/>
        <end position="96"/>
    </location>
</feature>
<evidence type="ECO:0000313" key="5">
    <source>
        <dbReference type="EMBL" id="KAK8899812.1"/>
    </source>
</evidence>
<dbReference type="InterPro" id="IPR027417">
    <property type="entry name" value="P-loop_NTPase"/>
</dbReference>
<keyword evidence="5" id="KW-0378">Hydrolase</keyword>
<keyword evidence="2" id="KW-0479">Metal-binding</keyword>
<keyword evidence="6" id="KW-1185">Reference proteome</keyword>
<evidence type="ECO:0000256" key="3">
    <source>
        <dbReference type="SAM" id="MobiDB-lite"/>
    </source>
</evidence>
<dbReference type="PANTHER" id="PTHR10887">
    <property type="entry name" value="DNA2/NAM7 HELICASE FAMILY"/>
    <property type="match status" value="1"/>
</dbReference>
<dbReference type="Proteomes" id="UP001470230">
    <property type="component" value="Unassembled WGS sequence"/>
</dbReference>
<dbReference type="InterPro" id="IPR014001">
    <property type="entry name" value="Helicase_ATP-bd"/>
</dbReference>
<keyword evidence="5" id="KW-0547">Nucleotide-binding</keyword>
<dbReference type="SMART" id="SM00487">
    <property type="entry name" value="DEXDc"/>
    <property type="match status" value="1"/>
</dbReference>
<evidence type="ECO:0000256" key="1">
    <source>
        <dbReference type="ARBA" id="ARBA00048432"/>
    </source>
</evidence>
<dbReference type="EMBL" id="JAPFFF010000001">
    <property type="protein sequence ID" value="KAK8899812.1"/>
    <property type="molecule type" value="Genomic_DNA"/>
</dbReference>
<feature type="region of interest" description="CC/SHH/C" evidence="2">
    <location>
        <begin position="20"/>
        <end position="48"/>
    </location>
</feature>
<accession>A0ABR2L8X7</accession>
<dbReference type="InterPro" id="IPR047187">
    <property type="entry name" value="SF1_C_Upf1"/>
</dbReference>
<proteinExistence type="predicted"/>
<evidence type="ECO:0000256" key="2">
    <source>
        <dbReference type="PROSITE-ProRule" id="PRU01341"/>
    </source>
</evidence>
<comment type="caution">
    <text evidence="5">The sequence shown here is derived from an EMBL/GenBank/DDBJ whole genome shotgun (WGS) entry which is preliminary data.</text>
</comment>
<dbReference type="Pfam" id="PF13086">
    <property type="entry name" value="AAA_11"/>
    <property type="match status" value="2"/>
</dbReference>
<dbReference type="InterPro" id="IPR045055">
    <property type="entry name" value="DNA2/NAM7-like"/>
</dbReference>
<keyword evidence="5" id="KW-0347">Helicase</keyword>
<dbReference type="PANTHER" id="PTHR10887:SF364">
    <property type="entry name" value="REGULATOR OF NONSENSE TRANSCRIPTS 1"/>
    <property type="match status" value="1"/>
</dbReference>
<keyword evidence="5" id="KW-0067">ATP-binding</keyword>
<evidence type="ECO:0000259" key="4">
    <source>
        <dbReference type="PROSITE" id="PS51997"/>
    </source>
</evidence>
<organism evidence="5 6">
    <name type="scientific">Tritrichomonas musculus</name>
    <dbReference type="NCBI Taxonomy" id="1915356"/>
    <lineage>
        <taxon>Eukaryota</taxon>
        <taxon>Metamonada</taxon>
        <taxon>Parabasalia</taxon>
        <taxon>Tritrichomonadida</taxon>
        <taxon>Tritrichomonadidae</taxon>
        <taxon>Tritrichomonas</taxon>
    </lineage>
</organism>
<keyword evidence="2" id="KW-0862">Zinc</keyword>
<dbReference type="CDD" id="cd18808">
    <property type="entry name" value="SF1_C_Upf1"/>
    <property type="match status" value="1"/>
</dbReference>
<protein>
    <submittedName>
        <fullName evidence="5">ATP-dependent helicase NAM7</fullName>
    </submittedName>
</protein>
<sequence>MSEPKCEYCGCSEINCLARCTKTGLYFCNGKGDTSTSHIVHHLRTMHFDQITLPEQNPFYEVALKCYVCESTNIFQLGFLHTKDGSQIFIACRSKCQFDQSLIERDVNNASFVPIISNGEILNDIVHVPDPVQYTRVPMSRVMAVTQAIQESLNEGGTDNTNKSDLPDNMKPTKIKYETRDEFVSTLQPFVEAEREETGKLERSRSFPGIVPNWSSDTTCSFRAPANLSRAVSLGSYLTFSTKDIEEKGQIIKMTKSMYIDVKFSSPSLFAKNKTAVTVSVVFNSLPFERQTQALEMFKSQEFCMNKLIANIILGQIDLLKRYNPFKNKIHIIEPPREYFPQLNPSQIKCISTALSQHFTMIQGPPGTGKTTVIAVLALSLVNAGIKPVLVCCQSNVATDFATKRISQTGVKVTRVLSSNREQVDTDVDQYTTKRLAIEQYGESFTKLLASNDKADKTNMTKIEKQIVKKSDVVCTTCTSAGGARLNGTKFEAVIFDESGQCVDPDLLIPLVHQCERAILVGDHRQLGPVIISRKSQKGRYDLPLMQRLILIGLHPSILKIQYRMHPGLSEFPSKAFYQGFLRDGVTAEQRTWPQPFIKWPNPDIPMFFWNIKHAQEEYYENGLSYVNRHEAGCISVLLDAMWKNGVKASDIGVITPYAGQQALLIDTLPSMCRIDDKTFFDEIEIASVDAFQGREKNFIILSNVRANDQFDIGFLKDNRRLCVSLTRAKYGLIVIGTADTFMKNKMWCKFIQHCSDKGVFVEGQLNDLKPSNFEPLIETDSDNDDEDDGDGQQLGGEA</sequence>
<keyword evidence="2" id="KW-0863">Zinc-finger</keyword>
<dbReference type="Pfam" id="PF09416">
    <property type="entry name" value="UPF1_Zn_bind"/>
    <property type="match status" value="1"/>
</dbReference>
<dbReference type="CDD" id="cd21400">
    <property type="entry name" value="ZBD_UPF1-like"/>
    <property type="match status" value="1"/>
</dbReference>
<dbReference type="CDD" id="cd18039">
    <property type="entry name" value="DEXXQc_UPF1"/>
    <property type="match status" value="1"/>
</dbReference>
<feature type="region of interest" description="C3H" evidence="2">
    <location>
        <begin position="6"/>
        <end position="38"/>
    </location>
</feature>
<dbReference type="GO" id="GO:0004386">
    <property type="term" value="F:helicase activity"/>
    <property type="evidence" value="ECO:0007669"/>
    <property type="project" value="UniProtKB-KW"/>
</dbReference>
<comment type="catalytic activity">
    <reaction evidence="1">
        <text>ATP + H2O = ADP + phosphate + H(+)</text>
        <dbReference type="Rhea" id="RHEA:13065"/>
        <dbReference type="ChEBI" id="CHEBI:15377"/>
        <dbReference type="ChEBI" id="CHEBI:15378"/>
        <dbReference type="ChEBI" id="CHEBI:30616"/>
        <dbReference type="ChEBI" id="CHEBI:43474"/>
        <dbReference type="ChEBI" id="CHEBI:456216"/>
        <dbReference type="EC" id="3.6.4.12"/>
    </reaction>
    <physiologicalReaction direction="left-to-right" evidence="1">
        <dbReference type="Rhea" id="RHEA:13066"/>
    </physiologicalReaction>
</comment>